<comment type="caution">
    <text evidence="3">The sequence shown here is derived from an EMBL/GenBank/DDBJ whole genome shotgun (WGS) entry which is preliminary data.</text>
</comment>
<accession>A0A0M0G9I4</accession>
<dbReference type="Pfam" id="PF06276">
    <property type="entry name" value="FhuF"/>
    <property type="match status" value="1"/>
</dbReference>
<dbReference type="InterPro" id="IPR022770">
    <property type="entry name" value="IucA/IucC-like_C"/>
</dbReference>
<dbReference type="InterPro" id="IPR024726">
    <property type="entry name" value="FhuF_C"/>
</dbReference>
<name>A0A0M0G9I4_SPOGL</name>
<evidence type="ECO:0000259" key="1">
    <source>
        <dbReference type="Pfam" id="PF06276"/>
    </source>
</evidence>
<dbReference type="STRING" id="1459.AF332_06080"/>
<protein>
    <recommendedName>
        <fullName evidence="5">Aerobactin siderophore biosynthesis IucA/IucC-like C-terminal domain-containing protein</fullName>
    </recommendedName>
</protein>
<evidence type="ECO:0000313" key="3">
    <source>
        <dbReference type="EMBL" id="KON86433.1"/>
    </source>
</evidence>
<reference evidence="4" key="1">
    <citation type="submission" date="2015-07" db="EMBL/GenBank/DDBJ databases">
        <title>Fjat-10036 dsm4.</title>
        <authorList>
            <person name="Liu B."/>
            <person name="Wang J."/>
            <person name="Zhu Y."/>
            <person name="Liu G."/>
            <person name="Chen Q."/>
            <person name="Chen Z."/>
            <person name="Lan J."/>
            <person name="Che J."/>
            <person name="Ge C."/>
            <person name="Shi H."/>
            <person name="Pan Z."/>
            <person name="Liu X."/>
        </authorList>
    </citation>
    <scope>NUCLEOTIDE SEQUENCE [LARGE SCALE GENOMIC DNA]</scope>
    <source>
        <strain evidence="4">DSM 4</strain>
    </source>
</reference>
<dbReference type="GO" id="GO:0003824">
    <property type="term" value="F:catalytic activity"/>
    <property type="evidence" value="ECO:0007669"/>
    <property type="project" value="UniProtKB-ARBA"/>
</dbReference>
<evidence type="ECO:0000259" key="2">
    <source>
        <dbReference type="Pfam" id="PF11575"/>
    </source>
</evidence>
<organism evidence="3 4">
    <name type="scientific">Sporosarcina globispora</name>
    <name type="common">Bacillus globisporus</name>
    <dbReference type="NCBI Taxonomy" id="1459"/>
    <lineage>
        <taxon>Bacteria</taxon>
        <taxon>Bacillati</taxon>
        <taxon>Bacillota</taxon>
        <taxon>Bacilli</taxon>
        <taxon>Bacillales</taxon>
        <taxon>Caryophanaceae</taxon>
        <taxon>Sporosarcina</taxon>
    </lineage>
</organism>
<dbReference type="GO" id="GO:0051537">
    <property type="term" value="F:2 iron, 2 sulfur cluster binding"/>
    <property type="evidence" value="ECO:0007669"/>
    <property type="project" value="InterPro"/>
</dbReference>
<dbReference type="AlphaFoldDB" id="A0A0M0G9I4"/>
<evidence type="ECO:0000313" key="4">
    <source>
        <dbReference type="Proteomes" id="UP000037109"/>
    </source>
</evidence>
<dbReference type="PATRIC" id="fig|1459.3.peg.1283"/>
<dbReference type="Pfam" id="PF11575">
    <property type="entry name" value="FhuF_C"/>
    <property type="match status" value="1"/>
</dbReference>
<dbReference type="EMBL" id="LGUF01000007">
    <property type="protein sequence ID" value="KON86433.1"/>
    <property type="molecule type" value="Genomic_DNA"/>
</dbReference>
<keyword evidence="4" id="KW-1185">Reference proteome</keyword>
<sequence>MYYKRARIPRMIKLTGEQADALGQFRLVQDLGQGSPLTIEVKNLLDASQTGAYLDKVKNHIGAPDNKTAASILIKRYAFMPVIYLYSMTSWNLKLDIRHENITFVSQEKDGQWLPGFSFIHLQGQGIETGREQWREDAVQALFNGHICPVLNRIATEANISKLILWENIAIYLFWLYEKILPLEVHSERAAEDFKFILEEASGNLFGCNNTNPLKKFDSKKILIESTGKTVCPRKTCCFSYLTSSGKRCGTCPQSCNLKGRKRDE</sequence>
<gene>
    <name evidence="3" type="ORF">AF332_06080</name>
</gene>
<feature type="domain" description="Ferric siderophore reductase C-terminal" evidence="2">
    <location>
        <begin position="234"/>
        <end position="253"/>
    </location>
</feature>
<proteinExistence type="predicted"/>
<feature type="domain" description="Aerobactin siderophore biosynthesis IucA/IucC-like C-terminal" evidence="1">
    <location>
        <begin position="115"/>
        <end position="201"/>
    </location>
</feature>
<evidence type="ECO:0008006" key="5">
    <source>
        <dbReference type="Google" id="ProtNLM"/>
    </source>
</evidence>
<dbReference type="Proteomes" id="UP000037109">
    <property type="component" value="Unassembled WGS sequence"/>
</dbReference>